<keyword evidence="1" id="KW-0539">Nucleus</keyword>
<dbReference type="Proteomes" id="UP001159364">
    <property type="component" value="Linkage Group LG05"/>
</dbReference>
<dbReference type="PANTHER" id="PTHR47658:SF2">
    <property type="entry name" value="HMG-BOX (HIGH MOBILITY GROUP) DNA-BINDING FAMILY PROTEIN"/>
    <property type="match status" value="1"/>
</dbReference>
<name>A0AAV8TB15_9ROSI</name>
<dbReference type="PROSITE" id="PS50118">
    <property type="entry name" value="HMG_BOX_2"/>
    <property type="match status" value="1"/>
</dbReference>
<dbReference type="GO" id="GO:0003677">
    <property type="term" value="F:DNA binding"/>
    <property type="evidence" value="ECO:0007669"/>
    <property type="project" value="UniProtKB-UniRule"/>
</dbReference>
<dbReference type="PANTHER" id="PTHR47658">
    <property type="entry name" value="HIGH MOBILITY GROUP B PROTEIN 12-RELATED"/>
    <property type="match status" value="1"/>
</dbReference>
<comment type="caution">
    <text evidence="3">The sequence shown here is derived from an EMBL/GenBank/DDBJ whole genome shotgun (WGS) entry which is preliminary data.</text>
</comment>
<dbReference type="SUPFAM" id="SSF47095">
    <property type="entry name" value="HMG-box"/>
    <property type="match status" value="1"/>
</dbReference>
<dbReference type="AlphaFoldDB" id="A0AAV8TB15"/>
<dbReference type="GO" id="GO:0005634">
    <property type="term" value="C:nucleus"/>
    <property type="evidence" value="ECO:0007669"/>
    <property type="project" value="UniProtKB-UniRule"/>
</dbReference>
<evidence type="ECO:0000259" key="2">
    <source>
        <dbReference type="PROSITE" id="PS50118"/>
    </source>
</evidence>
<protein>
    <recommendedName>
        <fullName evidence="2">HMG box domain-containing protein</fullName>
    </recommendedName>
</protein>
<dbReference type="InterPro" id="IPR036910">
    <property type="entry name" value="HMG_box_dom_sf"/>
</dbReference>
<keyword evidence="4" id="KW-1185">Reference proteome</keyword>
<dbReference type="Gene3D" id="1.10.30.10">
    <property type="entry name" value="High mobility group box domain"/>
    <property type="match status" value="1"/>
</dbReference>
<sequence>MANPPRTRRRIHALRRAPDGSAFQKCNNCGVMVPIALADMHDCEAATRKDVKRFKGLRGNHNVVKLDSPDQPRSPFRFFMEDFMKKCKSRNSVGIDRLGFEIWKNMPDEKRQPYVVEADKVNSAYARILIQEAYDYTSKVVDEAGSATAGDFDKFYEDDGLETEPVESFDSWEKYIVSATDH</sequence>
<organism evidence="3 4">
    <name type="scientific">Erythroxylum novogranatense</name>
    <dbReference type="NCBI Taxonomy" id="1862640"/>
    <lineage>
        <taxon>Eukaryota</taxon>
        <taxon>Viridiplantae</taxon>
        <taxon>Streptophyta</taxon>
        <taxon>Embryophyta</taxon>
        <taxon>Tracheophyta</taxon>
        <taxon>Spermatophyta</taxon>
        <taxon>Magnoliopsida</taxon>
        <taxon>eudicotyledons</taxon>
        <taxon>Gunneridae</taxon>
        <taxon>Pentapetalae</taxon>
        <taxon>rosids</taxon>
        <taxon>fabids</taxon>
        <taxon>Malpighiales</taxon>
        <taxon>Erythroxylaceae</taxon>
        <taxon>Erythroxylum</taxon>
    </lineage>
</organism>
<proteinExistence type="predicted"/>
<keyword evidence="1" id="KW-0238">DNA-binding</keyword>
<reference evidence="3 4" key="1">
    <citation type="submission" date="2021-09" db="EMBL/GenBank/DDBJ databases">
        <title>Genomic insights and catalytic innovation underlie evolution of tropane alkaloids biosynthesis.</title>
        <authorList>
            <person name="Wang Y.-J."/>
            <person name="Tian T."/>
            <person name="Huang J.-P."/>
            <person name="Huang S.-X."/>
        </authorList>
    </citation>
    <scope>NUCLEOTIDE SEQUENCE [LARGE SCALE GENOMIC DNA]</scope>
    <source>
        <strain evidence="3">KIB-2018</strain>
        <tissue evidence="3">Leaf</tissue>
    </source>
</reference>
<evidence type="ECO:0000256" key="1">
    <source>
        <dbReference type="PROSITE-ProRule" id="PRU00267"/>
    </source>
</evidence>
<feature type="DNA-binding region" description="HMG box" evidence="1">
    <location>
        <begin position="69"/>
        <end position="135"/>
    </location>
</feature>
<accession>A0AAV8TB15</accession>
<dbReference type="GO" id="GO:0010197">
    <property type="term" value="P:polar nucleus fusion"/>
    <property type="evidence" value="ECO:0007669"/>
    <property type="project" value="TreeGrafter"/>
</dbReference>
<dbReference type="EMBL" id="JAIWQS010000005">
    <property type="protein sequence ID" value="KAJ8764001.1"/>
    <property type="molecule type" value="Genomic_DNA"/>
</dbReference>
<evidence type="ECO:0000313" key="3">
    <source>
        <dbReference type="EMBL" id="KAJ8764001.1"/>
    </source>
</evidence>
<feature type="domain" description="HMG box" evidence="2">
    <location>
        <begin position="69"/>
        <end position="135"/>
    </location>
</feature>
<dbReference type="InterPro" id="IPR009071">
    <property type="entry name" value="HMG_box_dom"/>
</dbReference>
<gene>
    <name evidence="3" type="ORF">K2173_004874</name>
</gene>
<evidence type="ECO:0000313" key="4">
    <source>
        <dbReference type="Proteomes" id="UP001159364"/>
    </source>
</evidence>